<dbReference type="InterPro" id="IPR018639">
    <property type="entry name" value="DUF2062"/>
</dbReference>
<dbReference type="RefSeq" id="WP_270884306.1">
    <property type="nucleotide sequence ID" value="NZ_JAQFVF010000066.1"/>
</dbReference>
<evidence type="ECO:0000259" key="2">
    <source>
        <dbReference type="Pfam" id="PF09835"/>
    </source>
</evidence>
<feature type="domain" description="DUF2062" evidence="2">
    <location>
        <begin position="17"/>
        <end position="148"/>
    </location>
</feature>
<comment type="caution">
    <text evidence="3">The sequence shown here is derived from an EMBL/GenBank/DDBJ whole genome shotgun (WGS) entry which is preliminary data.</text>
</comment>
<accession>A0ABW0KFP8</accession>
<evidence type="ECO:0000313" key="4">
    <source>
        <dbReference type="Proteomes" id="UP001596044"/>
    </source>
</evidence>
<sequence>MINFITKLKTKITSKWYELLNDPAGPHLVAMSFAIGVISEMLTIPTLGIAFVLMIVIVKRLNYSLTAASAGYFFTKIVYIPLAPLELKIGKTLLHENFDPHAHKWAWARGVLHKDAELLLGAVIIGGVLTVICYFVIRKIIALRLKHNQKTGGSGDISS</sequence>
<gene>
    <name evidence="3" type="ORF">ACFPOG_25575</name>
</gene>
<dbReference type="PANTHER" id="PTHR40547">
    <property type="entry name" value="SLL0298 PROTEIN"/>
    <property type="match status" value="1"/>
</dbReference>
<feature type="transmembrane region" description="Helical" evidence="1">
    <location>
        <begin position="28"/>
        <end position="56"/>
    </location>
</feature>
<protein>
    <submittedName>
        <fullName evidence="3">DUF2062 domain-containing protein</fullName>
    </submittedName>
</protein>
<dbReference type="Pfam" id="PF09835">
    <property type="entry name" value="DUF2062"/>
    <property type="match status" value="1"/>
</dbReference>
<organism evidence="3 4">
    <name type="scientific">Paenibacillus aestuarii</name>
    <dbReference type="NCBI Taxonomy" id="516965"/>
    <lineage>
        <taxon>Bacteria</taxon>
        <taxon>Bacillati</taxon>
        <taxon>Bacillota</taxon>
        <taxon>Bacilli</taxon>
        <taxon>Bacillales</taxon>
        <taxon>Paenibacillaceae</taxon>
        <taxon>Paenibacillus</taxon>
    </lineage>
</organism>
<evidence type="ECO:0000313" key="3">
    <source>
        <dbReference type="EMBL" id="MFC5451577.1"/>
    </source>
</evidence>
<feature type="transmembrane region" description="Helical" evidence="1">
    <location>
        <begin position="118"/>
        <end position="137"/>
    </location>
</feature>
<keyword evidence="1" id="KW-0812">Transmembrane</keyword>
<keyword evidence="1" id="KW-1133">Transmembrane helix</keyword>
<dbReference type="Proteomes" id="UP001596044">
    <property type="component" value="Unassembled WGS sequence"/>
</dbReference>
<dbReference type="EMBL" id="JBHSMJ010000038">
    <property type="protein sequence ID" value="MFC5451577.1"/>
    <property type="molecule type" value="Genomic_DNA"/>
</dbReference>
<feature type="transmembrane region" description="Helical" evidence="1">
    <location>
        <begin position="63"/>
        <end position="82"/>
    </location>
</feature>
<dbReference type="PANTHER" id="PTHR40547:SF1">
    <property type="entry name" value="SLL0298 PROTEIN"/>
    <property type="match status" value="1"/>
</dbReference>
<keyword evidence="4" id="KW-1185">Reference proteome</keyword>
<evidence type="ECO:0000256" key="1">
    <source>
        <dbReference type="SAM" id="Phobius"/>
    </source>
</evidence>
<keyword evidence="1" id="KW-0472">Membrane</keyword>
<proteinExistence type="predicted"/>
<reference evidence="4" key="1">
    <citation type="journal article" date="2019" name="Int. J. Syst. Evol. Microbiol.">
        <title>The Global Catalogue of Microorganisms (GCM) 10K type strain sequencing project: providing services to taxonomists for standard genome sequencing and annotation.</title>
        <authorList>
            <consortium name="The Broad Institute Genomics Platform"/>
            <consortium name="The Broad Institute Genome Sequencing Center for Infectious Disease"/>
            <person name="Wu L."/>
            <person name="Ma J."/>
        </authorList>
    </citation>
    <scope>NUCLEOTIDE SEQUENCE [LARGE SCALE GENOMIC DNA]</scope>
    <source>
        <strain evidence="4">KACC 11904</strain>
    </source>
</reference>
<name>A0ABW0KFP8_9BACL</name>